<feature type="compositionally biased region" description="Pro residues" evidence="1">
    <location>
        <begin position="180"/>
        <end position="193"/>
    </location>
</feature>
<gene>
    <name evidence="2" type="ORF">FIBSPDRAFT_962899</name>
</gene>
<evidence type="ECO:0000313" key="3">
    <source>
        <dbReference type="Proteomes" id="UP000076532"/>
    </source>
</evidence>
<feature type="compositionally biased region" description="Low complexity" evidence="1">
    <location>
        <begin position="1"/>
        <end position="11"/>
    </location>
</feature>
<feature type="compositionally biased region" description="Low complexity" evidence="1">
    <location>
        <begin position="156"/>
        <end position="179"/>
    </location>
</feature>
<name>A0A165ZL78_9AGAM</name>
<dbReference type="EMBL" id="KV417675">
    <property type="protein sequence ID" value="KZP10703.1"/>
    <property type="molecule type" value="Genomic_DNA"/>
</dbReference>
<feature type="region of interest" description="Disordered" evidence="1">
    <location>
        <begin position="1"/>
        <end position="36"/>
    </location>
</feature>
<reference evidence="2 3" key="1">
    <citation type="journal article" date="2016" name="Mol. Biol. Evol.">
        <title>Comparative Genomics of Early-Diverging Mushroom-Forming Fungi Provides Insights into the Origins of Lignocellulose Decay Capabilities.</title>
        <authorList>
            <person name="Nagy L.G."/>
            <person name="Riley R."/>
            <person name="Tritt A."/>
            <person name="Adam C."/>
            <person name="Daum C."/>
            <person name="Floudas D."/>
            <person name="Sun H."/>
            <person name="Yadav J.S."/>
            <person name="Pangilinan J."/>
            <person name="Larsson K.H."/>
            <person name="Matsuura K."/>
            <person name="Barry K."/>
            <person name="Labutti K."/>
            <person name="Kuo R."/>
            <person name="Ohm R.A."/>
            <person name="Bhattacharya S.S."/>
            <person name="Shirouzu T."/>
            <person name="Yoshinaga Y."/>
            <person name="Martin F.M."/>
            <person name="Grigoriev I.V."/>
            <person name="Hibbett D.S."/>
        </authorList>
    </citation>
    <scope>NUCLEOTIDE SEQUENCE [LARGE SCALE GENOMIC DNA]</scope>
    <source>
        <strain evidence="2 3">CBS 109695</strain>
    </source>
</reference>
<dbReference type="OrthoDB" id="10440011at2759"/>
<feature type="region of interest" description="Disordered" evidence="1">
    <location>
        <begin position="78"/>
        <end position="99"/>
    </location>
</feature>
<keyword evidence="3" id="KW-1185">Reference proteome</keyword>
<evidence type="ECO:0000256" key="1">
    <source>
        <dbReference type="SAM" id="MobiDB-lite"/>
    </source>
</evidence>
<dbReference type="Proteomes" id="UP000076532">
    <property type="component" value="Unassembled WGS sequence"/>
</dbReference>
<feature type="compositionally biased region" description="Polar residues" evidence="1">
    <location>
        <begin position="85"/>
        <end position="99"/>
    </location>
</feature>
<proteinExistence type="predicted"/>
<feature type="compositionally biased region" description="Polar residues" evidence="1">
    <location>
        <begin position="27"/>
        <end position="36"/>
    </location>
</feature>
<feature type="compositionally biased region" description="Acidic residues" evidence="1">
    <location>
        <begin position="214"/>
        <end position="223"/>
    </location>
</feature>
<sequence length="286" mass="30888">MSSTMMPPSTTRSREKSRSLRPPPNTPLETTFSFHSNPFKSTLPAFVRSPSRQEDEIEYTLTAYGTLVESSEAYAPIPVPPPSNCPKTPLTSSPKRTSNGCLQLRAPIHRPKLPRSNTYSGFSANVGYCRLVIGSANSPCPSPVTSHTTYPGFLRSSGESSSPSPYLAVPKSSSSTSSSPPSPAPPSPRPLPVPIRSQTYPKMKHFAHQHSDSDTDVESDADSSDTCAGSDILDSDDESWLKTNLPRCVSMQDVLNAPDKALKRESPLLLVQLNGHPMAPAGWHEA</sequence>
<feature type="region of interest" description="Disordered" evidence="1">
    <location>
        <begin position="155"/>
        <end position="236"/>
    </location>
</feature>
<dbReference type="AlphaFoldDB" id="A0A165ZL78"/>
<evidence type="ECO:0000313" key="2">
    <source>
        <dbReference type="EMBL" id="KZP10703.1"/>
    </source>
</evidence>
<organism evidence="2 3">
    <name type="scientific">Athelia psychrophila</name>
    <dbReference type="NCBI Taxonomy" id="1759441"/>
    <lineage>
        <taxon>Eukaryota</taxon>
        <taxon>Fungi</taxon>
        <taxon>Dikarya</taxon>
        <taxon>Basidiomycota</taxon>
        <taxon>Agaricomycotina</taxon>
        <taxon>Agaricomycetes</taxon>
        <taxon>Agaricomycetidae</taxon>
        <taxon>Atheliales</taxon>
        <taxon>Atheliaceae</taxon>
        <taxon>Athelia</taxon>
    </lineage>
</organism>
<protein>
    <submittedName>
        <fullName evidence="2">Uncharacterized protein</fullName>
    </submittedName>
</protein>
<accession>A0A165ZL78</accession>